<name>A0A1Y5T2R7_9RHOB</name>
<sequence>MPTKAELEAELEKLRAELASAKEKIAEAAAPKEEASEEGLAEHLMHDGEALLKEFVKEIEDLSANRPVLTVVGAFCLGLLLARR</sequence>
<dbReference type="RefSeq" id="WP_085869287.1">
    <property type="nucleotide sequence ID" value="NZ_FWFQ01000020.1"/>
</dbReference>
<organism evidence="2 3">
    <name type="scientific">Pseudoruegeria aquimaris</name>
    <dbReference type="NCBI Taxonomy" id="393663"/>
    <lineage>
        <taxon>Bacteria</taxon>
        <taxon>Pseudomonadati</taxon>
        <taxon>Pseudomonadota</taxon>
        <taxon>Alphaproteobacteria</taxon>
        <taxon>Rhodobacterales</taxon>
        <taxon>Roseobacteraceae</taxon>
        <taxon>Pseudoruegeria</taxon>
    </lineage>
</organism>
<feature type="coiled-coil region" evidence="1">
    <location>
        <begin position="4"/>
        <end position="31"/>
    </location>
</feature>
<reference evidence="2 3" key="1">
    <citation type="submission" date="2017-03" db="EMBL/GenBank/DDBJ databases">
        <authorList>
            <person name="Afonso C.L."/>
            <person name="Miller P.J."/>
            <person name="Scott M.A."/>
            <person name="Spackman E."/>
            <person name="Goraichik I."/>
            <person name="Dimitrov K.M."/>
            <person name="Suarez D.L."/>
            <person name="Swayne D.E."/>
        </authorList>
    </citation>
    <scope>NUCLEOTIDE SEQUENCE [LARGE SCALE GENOMIC DNA]</scope>
    <source>
        <strain evidence="2 3">CECT 7680</strain>
    </source>
</reference>
<evidence type="ECO:0000313" key="2">
    <source>
        <dbReference type="EMBL" id="SLN52490.1"/>
    </source>
</evidence>
<evidence type="ECO:0000313" key="3">
    <source>
        <dbReference type="Proteomes" id="UP000193409"/>
    </source>
</evidence>
<keyword evidence="1" id="KW-0175">Coiled coil</keyword>
<dbReference type="OrthoDB" id="7709324at2"/>
<evidence type="ECO:0008006" key="4">
    <source>
        <dbReference type="Google" id="ProtNLM"/>
    </source>
</evidence>
<evidence type="ECO:0000256" key="1">
    <source>
        <dbReference type="SAM" id="Coils"/>
    </source>
</evidence>
<keyword evidence="3" id="KW-1185">Reference proteome</keyword>
<dbReference type="AlphaFoldDB" id="A0A1Y5T2R7"/>
<accession>A0A1Y5T2R7</accession>
<gene>
    <name evidence="2" type="ORF">PSA7680_02754</name>
</gene>
<protein>
    <recommendedName>
        <fullName evidence="4">DUF883 domain-containing protein</fullName>
    </recommendedName>
</protein>
<dbReference type="Proteomes" id="UP000193409">
    <property type="component" value="Unassembled WGS sequence"/>
</dbReference>
<proteinExistence type="predicted"/>
<dbReference type="EMBL" id="FWFQ01000020">
    <property type="protein sequence ID" value="SLN52490.1"/>
    <property type="molecule type" value="Genomic_DNA"/>
</dbReference>